<proteinExistence type="predicted"/>
<evidence type="ECO:0000313" key="3">
    <source>
        <dbReference type="EMBL" id="GCL43006.1"/>
    </source>
</evidence>
<evidence type="ECO:0000313" key="4">
    <source>
        <dbReference type="Proteomes" id="UP000299367"/>
    </source>
</evidence>
<reference evidence="4" key="1">
    <citation type="submission" date="2019-02" db="EMBL/GenBank/DDBJ databases">
        <title>Draft genome sequence of Dolichospermum planctonicum NIES-80.</title>
        <authorList>
            <person name="Yamaguchi H."/>
            <person name="Suzuki S."/>
            <person name="Kawachi M."/>
        </authorList>
    </citation>
    <scope>NUCLEOTIDE SEQUENCE [LARGE SCALE GENOMIC DNA]</scope>
    <source>
        <strain evidence="4">NIES-80</strain>
    </source>
</reference>
<feature type="region of interest" description="Disordered" evidence="1">
    <location>
        <begin position="251"/>
        <end position="276"/>
    </location>
</feature>
<comment type="caution">
    <text evidence="3">The sequence shown here is derived from an EMBL/GenBank/DDBJ whole genome shotgun (WGS) entry which is preliminary data.</text>
</comment>
<keyword evidence="2" id="KW-0812">Transmembrane</keyword>
<organism evidence="3 4">
    <name type="scientific">Dolichospermum planctonicum</name>
    <dbReference type="NCBI Taxonomy" id="136072"/>
    <lineage>
        <taxon>Bacteria</taxon>
        <taxon>Bacillati</taxon>
        <taxon>Cyanobacteriota</taxon>
        <taxon>Cyanophyceae</taxon>
        <taxon>Nostocales</taxon>
        <taxon>Aphanizomenonaceae</taxon>
        <taxon>Dolichospermum</taxon>
    </lineage>
</organism>
<sequence length="415" mass="46602">MIPTVIDNYSNKSENFRRRTDPAWLWIVVSTASVSLHLFVFWLIRSTDEFPAWFPQSHQSSVPIDFLEISSEQKPIIKPKSTTPKVKQQSSFSLSPQSLPITHNNQDHSEISSSINLPQKHKNQKPEVLKPEVLKPEVLKPEVLKPEVLKPEVLKPEVLKPEVLKPEVLKPEVLKPEVLKPEVLKPEVLKPEVLKPEVLKPEVLKPEVLKPLIRQQSYPTNVTPETTPIIPERELPWNRRQEVILGKETALPSDIPADSPTPAVEPPLNPNSEPSPTVNQGGAIATINPVQKEEVNELIQQGQIRADGLPDVLAEYKGSTEKELELISLPGDEIIKSANILASLIIDSNGSFQQAEIITIEPEVLSGERSIYEQAINRIFAQERFLAAYNQDGSKPDLSNLYIRLQLKIEPINSQ</sequence>
<dbReference type="Proteomes" id="UP000299367">
    <property type="component" value="Unassembled WGS sequence"/>
</dbReference>
<dbReference type="OrthoDB" id="511366at2"/>
<dbReference type="PANTHER" id="PTHR21523">
    <property type="match status" value="1"/>
</dbReference>
<gene>
    <name evidence="3" type="ORF">NIES80_27170</name>
</gene>
<dbReference type="EMBL" id="BJCF01000031">
    <property type="protein sequence ID" value="GCL43006.1"/>
    <property type="molecule type" value="Genomic_DNA"/>
</dbReference>
<keyword evidence="2" id="KW-1133">Transmembrane helix</keyword>
<name>A0A480AG44_9CYAN</name>
<keyword evidence="2" id="KW-0472">Membrane</keyword>
<dbReference type="RefSeq" id="WP_137908531.1">
    <property type="nucleotide sequence ID" value="NZ_BJCF01000031.1"/>
</dbReference>
<accession>A0A480AG44</accession>
<evidence type="ECO:0000256" key="1">
    <source>
        <dbReference type="SAM" id="MobiDB-lite"/>
    </source>
</evidence>
<protein>
    <submittedName>
        <fullName evidence="3">Uncharacterized protein</fullName>
    </submittedName>
</protein>
<feature type="region of interest" description="Disordered" evidence="1">
    <location>
        <begin position="77"/>
        <end position="127"/>
    </location>
</feature>
<feature type="transmembrane region" description="Helical" evidence="2">
    <location>
        <begin position="23"/>
        <end position="44"/>
    </location>
</feature>
<dbReference type="PANTHER" id="PTHR21523:SF14">
    <property type="entry name" value="EXPORTED REPETITIVE PROTEIN"/>
    <property type="match status" value="1"/>
</dbReference>
<evidence type="ECO:0000256" key="2">
    <source>
        <dbReference type="SAM" id="Phobius"/>
    </source>
</evidence>
<feature type="compositionally biased region" description="Low complexity" evidence="1">
    <location>
        <begin position="77"/>
        <end position="100"/>
    </location>
</feature>
<dbReference type="AlphaFoldDB" id="A0A480AG44"/>